<dbReference type="RefSeq" id="WP_001574994.1">
    <property type="nucleotide sequence ID" value="NZ_JABMKL010000023.1"/>
</dbReference>
<gene>
    <name evidence="1" type="ORF">GAY54_08325</name>
</gene>
<accession>A0AB73JGT5</accession>
<evidence type="ECO:0000313" key="2">
    <source>
        <dbReference type="Proteomes" id="UP000463077"/>
    </source>
</evidence>
<dbReference type="Proteomes" id="UP000463077">
    <property type="component" value="Unassembled WGS sequence"/>
</dbReference>
<organism evidence="1 2">
    <name type="scientific">Staphylococcus aureus</name>
    <dbReference type="NCBI Taxonomy" id="1280"/>
    <lineage>
        <taxon>Bacteria</taxon>
        <taxon>Bacillati</taxon>
        <taxon>Bacillota</taxon>
        <taxon>Bacilli</taxon>
        <taxon>Bacillales</taxon>
        <taxon>Staphylococcaceae</taxon>
        <taxon>Staphylococcus</taxon>
    </lineage>
</organism>
<dbReference type="AlphaFoldDB" id="A0AB73JGT5"/>
<protein>
    <submittedName>
        <fullName evidence="1">Uncharacterized protein</fullName>
    </submittedName>
</protein>
<reference evidence="1 2" key="1">
    <citation type="journal article" date="2019" name="Int. J. Infect. Dis.">
        <title>Characterization of a community-acquired methicillin-resistant sequence type 338 Staphylococcus aureus strain containing a staphylococcal cassette chromosome mec type VT.</title>
        <authorList>
            <person name="Chen Y."/>
            <person name="Hong J."/>
            <person name="Chen Y."/>
            <person name="Wang H."/>
            <person name="Yu Y."/>
            <person name="Qu T."/>
        </authorList>
    </citation>
    <scope>NUCLEOTIDE SEQUENCE [LARGE SCALE GENOMIC DNA]</scope>
    <source>
        <strain evidence="1 2">LJ05</strain>
    </source>
</reference>
<dbReference type="EMBL" id="WFHO01000014">
    <property type="protein sequence ID" value="MUG52559.1"/>
    <property type="molecule type" value="Genomic_DNA"/>
</dbReference>
<evidence type="ECO:0000313" key="1">
    <source>
        <dbReference type="EMBL" id="MUG52559.1"/>
    </source>
</evidence>
<comment type="caution">
    <text evidence="1">The sequence shown here is derived from an EMBL/GenBank/DDBJ whole genome shotgun (WGS) entry which is preliminary data.</text>
</comment>
<name>A0AB73JGT5_STAAU</name>
<sequence length="122" mass="14251">MCNPKIRVSSNTYEQLEILKKDLNLKAFDNVLSYLLEHYHNSNNTDKSVEQTLKKILDGVNYNSKQLSLLEEFSNTASQFLMFDENKGTNNEPSDWYKQAKVEVENKIQTKRTKNLSEIKED</sequence>
<proteinExistence type="predicted"/>